<dbReference type="EMBL" id="DVHH01000227">
    <property type="protein sequence ID" value="HIR55807.1"/>
    <property type="molecule type" value="Genomic_DNA"/>
</dbReference>
<proteinExistence type="predicted"/>
<protein>
    <submittedName>
        <fullName evidence="2">Uncharacterized protein</fullName>
    </submittedName>
</protein>
<accession>A0A9D1IZW1</accession>
<evidence type="ECO:0000313" key="2">
    <source>
        <dbReference type="EMBL" id="HIR55807.1"/>
    </source>
</evidence>
<keyword evidence="1" id="KW-0472">Membrane</keyword>
<evidence type="ECO:0000313" key="3">
    <source>
        <dbReference type="Proteomes" id="UP000824238"/>
    </source>
</evidence>
<name>A0A9D1IZW1_9FIRM</name>
<reference evidence="2" key="2">
    <citation type="journal article" date="2021" name="PeerJ">
        <title>Extensive microbial diversity within the chicken gut microbiome revealed by metagenomics and culture.</title>
        <authorList>
            <person name="Gilroy R."/>
            <person name="Ravi A."/>
            <person name="Getino M."/>
            <person name="Pursley I."/>
            <person name="Horton D.L."/>
            <person name="Alikhan N.F."/>
            <person name="Baker D."/>
            <person name="Gharbi K."/>
            <person name="Hall N."/>
            <person name="Watson M."/>
            <person name="Adriaenssens E.M."/>
            <person name="Foster-Nyarko E."/>
            <person name="Jarju S."/>
            <person name="Secka A."/>
            <person name="Antonio M."/>
            <person name="Oren A."/>
            <person name="Chaudhuri R.R."/>
            <person name="La Ragione R."/>
            <person name="Hildebrand F."/>
            <person name="Pallen M.J."/>
        </authorList>
    </citation>
    <scope>NUCLEOTIDE SEQUENCE</scope>
    <source>
        <strain evidence="2">ChiGjej3B3-7149</strain>
    </source>
</reference>
<keyword evidence="1" id="KW-0812">Transmembrane</keyword>
<dbReference type="Proteomes" id="UP000824238">
    <property type="component" value="Unassembled WGS sequence"/>
</dbReference>
<organism evidence="2 3">
    <name type="scientific">Candidatus Scatomorpha intestinigallinarum</name>
    <dbReference type="NCBI Taxonomy" id="2840923"/>
    <lineage>
        <taxon>Bacteria</taxon>
        <taxon>Bacillati</taxon>
        <taxon>Bacillota</taxon>
        <taxon>Clostridia</taxon>
        <taxon>Eubacteriales</taxon>
        <taxon>Candidatus Scatomorpha</taxon>
    </lineage>
</organism>
<feature type="transmembrane region" description="Helical" evidence="1">
    <location>
        <begin position="110"/>
        <end position="130"/>
    </location>
</feature>
<feature type="transmembrane region" description="Helical" evidence="1">
    <location>
        <begin position="43"/>
        <end position="61"/>
    </location>
</feature>
<dbReference type="AlphaFoldDB" id="A0A9D1IZW1"/>
<feature type="transmembrane region" description="Helical" evidence="1">
    <location>
        <begin position="81"/>
        <end position="98"/>
    </location>
</feature>
<comment type="caution">
    <text evidence="2">The sequence shown here is derived from an EMBL/GenBank/DDBJ whole genome shotgun (WGS) entry which is preliminary data.</text>
</comment>
<feature type="transmembrane region" description="Helical" evidence="1">
    <location>
        <begin position="15"/>
        <end position="37"/>
    </location>
</feature>
<reference evidence="2" key="1">
    <citation type="submission" date="2020-10" db="EMBL/GenBank/DDBJ databases">
        <authorList>
            <person name="Gilroy R."/>
        </authorList>
    </citation>
    <scope>NUCLEOTIDE SEQUENCE</scope>
    <source>
        <strain evidence="2">ChiGjej3B3-7149</strain>
    </source>
</reference>
<keyword evidence="1" id="KW-1133">Transmembrane helix</keyword>
<evidence type="ECO:0000256" key="1">
    <source>
        <dbReference type="SAM" id="Phobius"/>
    </source>
</evidence>
<sequence length="140" mass="15758">MNDYDERQTLARGRAFMWGFFTLMLCLMAYGFTDMLIEPWCDTLTGCIICICVSLLVFASICIRQDAFAGIGRNRKRNQTVLLVLTLVNLMFGVSHVIDGDLLRDGVLCFRSVNLIVGATTGLVLLVYWLHGLRERGEAE</sequence>
<gene>
    <name evidence="2" type="ORF">IAD36_09470</name>
</gene>